<accession>A0A9D0ZI82</accession>
<dbReference type="GO" id="GO:0004556">
    <property type="term" value="F:alpha-amylase activity"/>
    <property type="evidence" value="ECO:0007669"/>
    <property type="project" value="UniProtKB-UniRule"/>
</dbReference>
<evidence type="ECO:0000313" key="16">
    <source>
        <dbReference type="Proteomes" id="UP000886787"/>
    </source>
</evidence>
<feature type="chain" id="PRO_5038615217" description="Alpha-amylase" evidence="13">
    <location>
        <begin position="30"/>
        <end position="732"/>
    </location>
</feature>
<evidence type="ECO:0000256" key="6">
    <source>
        <dbReference type="ARBA" id="ARBA00022723"/>
    </source>
</evidence>
<dbReference type="InterPro" id="IPR013780">
    <property type="entry name" value="Glyco_hydro_b"/>
</dbReference>
<dbReference type="GO" id="GO:0046872">
    <property type="term" value="F:metal ion binding"/>
    <property type="evidence" value="ECO:0007669"/>
    <property type="project" value="UniProtKB-KW"/>
</dbReference>
<dbReference type="GO" id="GO:0000272">
    <property type="term" value="P:polysaccharide catabolic process"/>
    <property type="evidence" value="ECO:0007669"/>
    <property type="project" value="InterPro"/>
</dbReference>
<evidence type="ECO:0000259" key="14">
    <source>
        <dbReference type="PROSITE" id="PS51766"/>
    </source>
</evidence>
<dbReference type="Pfam" id="PF16738">
    <property type="entry name" value="CBM26"/>
    <property type="match status" value="1"/>
</dbReference>
<dbReference type="SMART" id="SM00642">
    <property type="entry name" value="Aamy"/>
    <property type="match status" value="1"/>
</dbReference>
<evidence type="ECO:0000256" key="8">
    <source>
        <dbReference type="ARBA" id="ARBA00022837"/>
    </source>
</evidence>
<dbReference type="Pfam" id="PF00128">
    <property type="entry name" value="Alpha-amylase"/>
    <property type="match status" value="1"/>
</dbReference>
<reference evidence="15" key="1">
    <citation type="submission" date="2020-10" db="EMBL/GenBank/DDBJ databases">
        <authorList>
            <person name="Gilroy R."/>
        </authorList>
    </citation>
    <scope>NUCLEOTIDE SEQUENCE</scope>
    <source>
        <strain evidence="15">ChiSjej1B19-3389</strain>
    </source>
</reference>
<name>A0A9D0ZI82_9FIRM</name>
<keyword evidence="10 12" id="KW-0326">Glycosidase</keyword>
<evidence type="ECO:0000256" key="9">
    <source>
        <dbReference type="ARBA" id="ARBA00023277"/>
    </source>
</evidence>
<dbReference type="InterPro" id="IPR013783">
    <property type="entry name" value="Ig-like_fold"/>
</dbReference>
<evidence type="ECO:0000256" key="2">
    <source>
        <dbReference type="ARBA" id="ARBA00001913"/>
    </source>
</evidence>
<evidence type="ECO:0000256" key="13">
    <source>
        <dbReference type="SAM" id="SignalP"/>
    </source>
</evidence>
<dbReference type="AlphaFoldDB" id="A0A9D0ZI82"/>
<reference evidence="15" key="2">
    <citation type="journal article" date="2021" name="PeerJ">
        <title>Extensive microbial diversity within the chicken gut microbiome revealed by metagenomics and culture.</title>
        <authorList>
            <person name="Gilroy R."/>
            <person name="Ravi A."/>
            <person name="Getino M."/>
            <person name="Pursley I."/>
            <person name="Horton D.L."/>
            <person name="Alikhan N.F."/>
            <person name="Baker D."/>
            <person name="Gharbi K."/>
            <person name="Hall N."/>
            <person name="Watson M."/>
            <person name="Adriaenssens E.M."/>
            <person name="Foster-Nyarko E."/>
            <person name="Jarju S."/>
            <person name="Secka A."/>
            <person name="Antonio M."/>
            <person name="Oren A."/>
            <person name="Chaudhuri R.R."/>
            <person name="La Ragione R."/>
            <person name="Hildebrand F."/>
            <person name="Pallen M.J."/>
        </authorList>
    </citation>
    <scope>NUCLEOTIDE SEQUENCE</scope>
    <source>
        <strain evidence="15">ChiSjej1B19-3389</strain>
    </source>
</reference>
<dbReference type="Proteomes" id="UP000886787">
    <property type="component" value="Unassembled WGS sequence"/>
</dbReference>
<dbReference type="Gene3D" id="2.60.40.1180">
    <property type="entry name" value="Golgi alpha-mannosidase II"/>
    <property type="match status" value="1"/>
</dbReference>
<gene>
    <name evidence="15" type="ORF">IAD32_06200</name>
</gene>
<keyword evidence="7 12" id="KW-0378">Hydrolase</keyword>
<dbReference type="Pfam" id="PF00404">
    <property type="entry name" value="Dockerin_1"/>
    <property type="match status" value="1"/>
</dbReference>
<sequence>MISGKKRICSAVLCLLLLASSFLFTQAGARQVTMENTVLSKEDYGLAENIEDGAILHAWCWSFDTIRENLENIARAGFTSVQTSPINACKVGDNGGMQLMGNGKWYYHYQPADYVIGNYQLGTKADFEALCEEAETYGIHIIVDVVANHMSSDYSVIADSIKELPGGAFHPMNGISNYNNRQDFTQNSLLNLWDFNTQNPNVQQLILNYLKECVAAGADGFRYDAAKHIELPEDDPSFASDFWPVVLENGAQFQYGEILQGGADWIDVYANYMHVTASNYGGIIRNAAASANYEVSRIDNYNANVPQDRLVTWVESHDNYCGDGSWSMLDEQQVKEAWAVITARSGGTPLFFSRPHGSSTTNQWGDNLIGAAGSDLFKNPDIAAVNSFRNTMAGLDETLRNPGGNTGVIMIERANLGAVIVNATDQAASVETETELEDGIYYDKVTNEPYEVQNGTLTGTADAHQILVLTGEKSQTKPYVSISQQGGNFRESLSLTVRAVNAESASYTLGGTEMPFEEEAQFEIGADMRDGDTVTVTVRAENAFGVTEEAYTFTKLSYPVLEGETVVYFDNQYDWESVYIYMYTENPHMDNGWPGVPMQSIGSNMYAAVLPEEYENSRVMFSNGNGAQYPASGEPGLVIEKGQWMVYNGTWEDYKQYITPEEEIEMGDVTGDGEVNIEDVLALQGYIAKIRTLTEAQITAGDVNYSGAIEVEDVLRMQQYIAHMIDGFDKPV</sequence>
<comment type="similarity">
    <text evidence="3 11">Belongs to the glycosyl hydrolase 13 family.</text>
</comment>
<dbReference type="SUPFAM" id="SSF51445">
    <property type="entry name" value="(Trans)glycosidases"/>
    <property type="match status" value="1"/>
</dbReference>
<dbReference type="InterPro" id="IPR017853">
    <property type="entry name" value="GH"/>
</dbReference>
<evidence type="ECO:0000256" key="3">
    <source>
        <dbReference type="ARBA" id="ARBA00008061"/>
    </source>
</evidence>
<dbReference type="Gene3D" id="2.60.40.10">
    <property type="entry name" value="Immunoglobulins"/>
    <property type="match status" value="1"/>
</dbReference>
<evidence type="ECO:0000256" key="5">
    <source>
        <dbReference type="ARBA" id="ARBA00017303"/>
    </source>
</evidence>
<evidence type="ECO:0000256" key="1">
    <source>
        <dbReference type="ARBA" id="ARBA00000548"/>
    </source>
</evidence>
<comment type="caution">
    <text evidence="15">The sequence shown here is derived from an EMBL/GenBank/DDBJ whole genome shotgun (WGS) entry which is preliminary data.</text>
</comment>
<evidence type="ECO:0000256" key="12">
    <source>
        <dbReference type="RuleBase" id="RU361134"/>
    </source>
</evidence>
<dbReference type="SUPFAM" id="SSF51011">
    <property type="entry name" value="Glycosyl hydrolase domain"/>
    <property type="match status" value="1"/>
</dbReference>
<dbReference type="InterPro" id="IPR006046">
    <property type="entry name" value="Alpha_amylase"/>
</dbReference>
<keyword evidence="8" id="KW-0106">Calcium</keyword>
<keyword evidence="13" id="KW-0732">Signal</keyword>
<evidence type="ECO:0000256" key="11">
    <source>
        <dbReference type="RuleBase" id="RU003615"/>
    </source>
</evidence>
<evidence type="ECO:0000256" key="7">
    <source>
        <dbReference type="ARBA" id="ARBA00022801"/>
    </source>
</evidence>
<dbReference type="SMART" id="SM00632">
    <property type="entry name" value="Aamy_C"/>
    <property type="match status" value="1"/>
</dbReference>
<dbReference type="InterPro" id="IPR016134">
    <property type="entry name" value="Dockerin_dom"/>
</dbReference>
<keyword evidence="6" id="KW-0479">Metal-binding</keyword>
<comment type="catalytic activity">
    <reaction evidence="1 12">
        <text>Endohydrolysis of (1-&gt;4)-alpha-D-glucosidic linkages in polysaccharides containing three or more (1-&gt;4)-alpha-linked D-glucose units.</text>
        <dbReference type="EC" id="3.2.1.1"/>
    </reaction>
</comment>
<keyword evidence="9 12" id="KW-0119">Carbohydrate metabolism</keyword>
<organism evidence="15 16">
    <name type="scientific">Candidatus Scatavimonas merdigallinarum</name>
    <dbReference type="NCBI Taxonomy" id="2840914"/>
    <lineage>
        <taxon>Bacteria</taxon>
        <taxon>Bacillati</taxon>
        <taxon>Bacillota</taxon>
        <taxon>Clostridia</taxon>
        <taxon>Eubacteriales</taxon>
        <taxon>Oscillospiraceae</taxon>
        <taxon>Oscillospiraceae incertae sedis</taxon>
        <taxon>Candidatus Scatavimonas</taxon>
    </lineage>
</organism>
<dbReference type="PANTHER" id="PTHR43447">
    <property type="entry name" value="ALPHA-AMYLASE"/>
    <property type="match status" value="1"/>
</dbReference>
<comment type="cofactor">
    <cofactor evidence="2">
        <name>Ca(2+)</name>
        <dbReference type="ChEBI" id="CHEBI:29108"/>
    </cofactor>
</comment>
<evidence type="ECO:0000256" key="4">
    <source>
        <dbReference type="ARBA" id="ARBA00012595"/>
    </source>
</evidence>
<dbReference type="CDD" id="cd11315">
    <property type="entry name" value="AmyAc_bac1_AmyA"/>
    <property type="match status" value="1"/>
</dbReference>
<feature type="signal peptide" evidence="13">
    <location>
        <begin position="1"/>
        <end position="29"/>
    </location>
</feature>
<dbReference type="InterPro" id="IPR036439">
    <property type="entry name" value="Dockerin_dom_sf"/>
</dbReference>
<evidence type="ECO:0000313" key="15">
    <source>
        <dbReference type="EMBL" id="HIQ80860.1"/>
    </source>
</evidence>
<dbReference type="PRINTS" id="PR00110">
    <property type="entry name" value="ALPHAAMYLASE"/>
</dbReference>
<dbReference type="SUPFAM" id="SSF63446">
    <property type="entry name" value="Type I dockerin domain"/>
    <property type="match status" value="1"/>
</dbReference>
<dbReference type="InterPro" id="IPR031319">
    <property type="entry name" value="A-amylase_C"/>
</dbReference>
<dbReference type="Gene3D" id="1.10.1330.10">
    <property type="entry name" value="Dockerin domain"/>
    <property type="match status" value="1"/>
</dbReference>
<dbReference type="PROSITE" id="PS51766">
    <property type="entry name" value="DOCKERIN"/>
    <property type="match status" value="1"/>
</dbReference>
<dbReference type="EMBL" id="DVFW01000028">
    <property type="protein sequence ID" value="HIQ80860.1"/>
    <property type="molecule type" value="Genomic_DNA"/>
</dbReference>
<dbReference type="Gene3D" id="3.20.20.80">
    <property type="entry name" value="Glycosidases"/>
    <property type="match status" value="1"/>
</dbReference>
<dbReference type="InterPro" id="IPR006047">
    <property type="entry name" value="GH13_cat_dom"/>
</dbReference>
<protein>
    <recommendedName>
        <fullName evidence="5 12">Alpha-amylase</fullName>
        <ecNumber evidence="4 12">3.2.1.1</ecNumber>
    </recommendedName>
</protein>
<dbReference type="CDD" id="cd14256">
    <property type="entry name" value="Dockerin_I"/>
    <property type="match status" value="1"/>
</dbReference>
<feature type="domain" description="Dockerin" evidence="14">
    <location>
        <begin position="662"/>
        <end position="730"/>
    </location>
</feature>
<dbReference type="InterPro" id="IPR031965">
    <property type="entry name" value="CBM26"/>
</dbReference>
<dbReference type="EC" id="3.2.1.1" evidence="4 12"/>
<evidence type="ECO:0000256" key="10">
    <source>
        <dbReference type="ARBA" id="ARBA00023295"/>
    </source>
</evidence>
<dbReference type="InterPro" id="IPR002105">
    <property type="entry name" value="Dockerin_1_rpt"/>
</dbReference>
<proteinExistence type="inferred from homology"/>